<protein>
    <submittedName>
        <fullName evidence="1">Uncharacterized protein</fullName>
    </submittedName>
</protein>
<dbReference type="EMBL" id="CAJJDP010000057">
    <property type="protein sequence ID" value="CAD8171544.1"/>
    <property type="molecule type" value="Genomic_DNA"/>
</dbReference>
<organism evidence="1 2">
    <name type="scientific">Paramecium octaurelia</name>
    <dbReference type="NCBI Taxonomy" id="43137"/>
    <lineage>
        <taxon>Eukaryota</taxon>
        <taxon>Sar</taxon>
        <taxon>Alveolata</taxon>
        <taxon>Ciliophora</taxon>
        <taxon>Intramacronucleata</taxon>
        <taxon>Oligohymenophorea</taxon>
        <taxon>Peniculida</taxon>
        <taxon>Parameciidae</taxon>
        <taxon>Paramecium</taxon>
    </lineage>
</organism>
<name>A0A8S1V3W6_PAROT</name>
<comment type="caution">
    <text evidence="1">The sequence shown here is derived from an EMBL/GenBank/DDBJ whole genome shotgun (WGS) entry which is preliminary data.</text>
</comment>
<accession>A0A8S1V3W6</accession>
<sequence>MSILRKEYGIFWRIQDLLQNSTIFKNRIQEIQQSVWSQNQLYNQKQFNQVYERMKYIALEYFKVVAELLGQLKEKIQKIHLNYLAQIS</sequence>
<dbReference type="Proteomes" id="UP000683925">
    <property type="component" value="Unassembled WGS sequence"/>
</dbReference>
<proteinExistence type="predicted"/>
<reference evidence="1" key="1">
    <citation type="submission" date="2021-01" db="EMBL/GenBank/DDBJ databases">
        <authorList>
            <consortium name="Genoscope - CEA"/>
            <person name="William W."/>
        </authorList>
    </citation>
    <scope>NUCLEOTIDE SEQUENCE</scope>
</reference>
<dbReference type="AlphaFoldDB" id="A0A8S1V3W6"/>
<evidence type="ECO:0000313" key="2">
    <source>
        <dbReference type="Proteomes" id="UP000683925"/>
    </source>
</evidence>
<keyword evidence="2" id="KW-1185">Reference proteome</keyword>
<gene>
    <name evidence="1" type="ORF">POCTA_138.1.T0580187</name>
</gene>
<evidence type="ECO:0000313" key="1">
    <source>
        <dbReference type="EMBL" id="CAD8171544.1"/>
    </source>
</evidence>